<dbReference type="Pfam" id="PF00528">
    <property type="entry name" value="BPD_transp_1"/>
    <property type="match status" value="1"/>
</dbReference>
<dbReference type="KEGG" id="aoc:Aocu_04840"/>
<evidence type="ECO:0000256" key="6">
    <source>
        <dbReference type="ARBA" id="ARBA00023136"/>
    </source>
</evidence>
<dbReference type="Proteomes" id="UP000032434">
    <property type="component" value="Chromosome 1"/>
</dbReference>
<feature type="transmembrane region" description="Helical" evidence="7">
    <location>
        <begin position="55"/>
        <end position="84"/>
    </location>
</feature>
<keyword evidence="10" id="KW-1185">Reference proteome</keyword>
<dbReference type="SUPFAM" id="SSF161098">
    <property type="entry name" value="MetI-like"/>
    <property type="match status" value="1"/>
</dbReference>
<dbReference type="InterPro" id="IPR035906">
    <property type="entry name" value="MetI-like_sf"/>
</dbReference>
<dbReference type="InParanoid" id="A0A061AHV8"/>
<keyword evidence="4 7" id="KW-0812">Transmembrane</keyword>
<dbReference type="AlphaFoldDB" id="A0A061AHV8"/>
<evidence type="ECO:0000256" key="4">
    <source>
        <dbReference type="ARBA" id="ARBA00022692"/>
    </source>
</evidence>
<comment type="subcellular location">
    <subcellularLocation>
        <location evidence="1 7">Cell membrane</location>
        <topology evidence="1 7">Multi-pass membrane protein</topology>
    </subcellularLocation>
</comment>
<evidence type="ECO:0000256" key="3">
    <source>
        <dbReference type="ARBA" id="ARBA00022475"/>
    </source>
</evidence>
<comment type="similarity">
    <text evidence="7">Belongs to the binding-protein-dependent transport system permease family.</text>
</comment>
<dbReference type="GO" id="GO:0005886">
    <property type="term" value="C:plasma membrane"/>
    <property type="evidence" value="ECO:0007669"/>
    <property type="project" value="UniProtKB-SubCell"/>
</dbReference>
<feature type="transmembrane region" description="Helical" evidence="7">
    <location>
        <begin position="193"/>
        <end position="216"/>
    </location>
</feature>
<dbReference type="RefSeq" id="WP_052669931.1">
    <property type="nucleotide sequence ID" value="NZ_FUZK01000003.1"/>
</dbReference>
<evidence type="ECO:0000256" key="2">
    <source>
        <dbReference type="ARBA" id="ARBA00022448"/>
    </source>
</evidence>
<dbReference type="PROSITE" id="PS50928">
    <property type="entry name" value="ABC_TM1"/>
    <property type="match status" value="1"/>
</dbReference>
<dbReference type="STRING" id="35623.Aocu_04840"/>
<gene>
    <name evidence="9" type="primary">metI</name>
    <name evidence="9" type="ORF">Aocu_04840</name>
</gene>
<dbReference type="PATRIC" id="fig|35623.3.peg.485"/>
<name>A0A061AHV8_9MOLU</name>
<keyword evidence="3" id="KW-1003">Cell membrane</keyword>
<sequence>MNILLSTLEQQSLIKASFETLELLLWSALISIPLGTLLGYIFALYGKDKVYQNKWIAYTLSMIVSMIRSIPFILFMVIIIPISFNLFKTSYGFIPSIISLTLIGIATTARLVEQAIVDLNPNIYRLAKSLGANKYQLFRHFIFIEARSSLILAYTSSLISLLAYSSVLYIIGGGGLGYTAIQIGYYSPVGHELMYASTIIMVLIVQLIQMLGNLLANYLNKKKRG</sequence>
<dbReference type="PANTHER" id="PTHR30450">
    <property type="entry name" value="ABC TRANSPORTER PERMEASE"/>
    <property type="match status" value="1"/>
</dbReference>
<feature type="transmembrane region" description="Helical" evidence="7">
    <location>
        <begin position="151"/>
        <end position="181"/>
    </location>
</feature>
<proteinExistence type="inferred from homology"/>
<evidence type="ECO:0000256" key="5">
    <source>
        <dbReference type="ARBA" id="ARBA00022989"/>
    </source>
</evidence>
<dbReference type="Gene3D" id="1.10.3720.10">
    <property type="entry name" value="MetI-like"/>
    <property type="match status" value="1"/>
</dbReference>
<evidence type="ECO:0000313" key="9">
    <source>
        <dbReference type="EMBL" id="CDR30557.1"/>
    </source>
</evidence>
<evidence type="ECO:0000313" key="10">
    <source>
        <dbReference type="Proteomes" id="UP000032434"/>
    </source>
</evidence>
<dbReference type="EMBL" id="LK028559">
    <property type="protein sequence ID" value="CDR30557.1"/>
    <property type="molecule type" value="Genomic_DNA"/>
</dbReference>
<evidence type="ECO:0000259" key="8">
    <source>
        <dbReference type="PROSITE" id="PS50928"/>
    </source>
</evidence>
<keyword evidence="6 7" id="KW-0472">Membrane</keyword>
<keyword evidence="5 7" id="KW-1133">Transmembrane helix</keyword>
<dbReference type="HOGENOM" id="CLU_077375_0_2_14"/>
<feature type="transmembrane region" description="Helical" evidence="7">
    <location>
        <begin position="90"/>
        <end position="112"/>
    </location>
</feature>
<organism evidence="9 10">
    <name type="scientific">Acholeplasma oculi</name>
    <dbReference type="NCBI Taxonomy" id="35623"/>
    <lineage>
        <taxon>Bacteria</taxon>
        <taxon>Bacillati</taxon>
        <taxon>Mycoplasmatota</taxon>
        <taxon>Mollicutes</taxon>
        <taxon>Acholeplasmatales</taxon>
        <taxon>Acholeplasmataceae</taxon>
        <taxon>Acholeplasma</taxon>
    </lineage>
</organism>
<protein>
    <submittedName>
        <fullName evidence="9">Methionine ABC transporter, permease protein MetI</fullName>
    </submittedName>
</protein>
<reference evidence="10" key="1">
    <citation type="submission" date="2014-05" db="EMBL/GenBank/DDBJ databases">
        <authorList>
            <person name="Kube M."/>
        </authorList>
    </citation>
    <scope>NUCLEOTIDE SEQUENCE [LARGE SCALE GENOMIC DNA]</scope>
</reference>
<accession>A0A061AHV8</accession>
<evidence type="ECO:0000256" key="7">
    <source>
        <dbReference type="RuleBase" id="RU363032"/>
    </source>
</evidence>
<dbReference type="InterPro" id="IPR051322">
    <property type="entry name" value="AA_ABC_Transporter_Permease"/>
</dbReference>
<dbReference type="PANTHER" id="PTHR30450:SF1">
    <property type="entry name" value="D-METHIONINE TRANSPORT SYSTEM PERMEASE PROTEIN METI-RELATED"/>
    <property type="match status" value="1"/>
</dbReference>
<dbReference type="GO" id="GO:0048473">
    <property type="term" value="P:D-methionine transmembrane transport"/>
    <property type="evidence" value="ECO:0007669"/>
    <property type="project" value="TreeGrafter"/>
</dbReference>
<dbReference type="CDD" id="cd06261">
    <property type="entry name" value="TM_PBP2"/>
    <property type="match status" value="1"/>
</dbReference>
<evidence type="ECO:0000256" key="1">
    <source>
        <dbReference type="ARBA" id="ARBA00004651"/>
    </source>
</evidence>
<dbReference type="FunCoup" id="A0A061AHV8">
    <property type="interactions" value="48"/>
</dbReference>
<keyword evidence="2 7" id="KW-0813">Transport</keyword>
<feature type="transmembrane region" description="Helical" evidence="7">
    <location>
        <begin position="23"/>
        <end position="43"/>
    </location>
</feature>
<dbReference type="InterPro" id="IPR000515">
    <property type="entry name" value="MetI-like"/>
</dbReference>
<feature type="domain" description="ABC transmembrane type-1" evidence="8">
    <location>
        <begin position="17"/>
        <end position="212"/>
    </location>
</feature>